<dbReference type="Proteomes" id="UP001589867">
    <property type="component" value="Unassembled WGS sequence"/>
</dbReference>
<reference evidence="3 4" key="1">
    <citation type="submission" date="2024-09" db="EMBL/GenBank/DDBJ databases">
        <authorList>
            <person name="Sun Q."/>
            <person name="Mori K."/>
        </authorList>
    </citation>
    <scope>NUCLEOTIDE SEQUENCE [LARGE SCALE GENOMIC DNA]</scope>
    <source>
        <strain evidence="3 4">TBRC 3947</strain>
    </source>
</reference>
<evidence type="ECO:0000256" key="2">
    <source>
        <dbReference type="SAM" id="Phobius"/>
    </source>
</evidence>
<name>A0ABV6MIB8_9ACTN</name>
<keyword evidence="4" id="KW-1185">Reference proteome</keyword>
<evidence type="ECO:0000313" key="3">
    <source>
        <dbReference type="EMBL" id="MFC0534088.1"/>
    </source>
</evidence>
<sequence>MRTQRGATITGSRSAVFASAVTVVLALLTLLAAVLTSNHTLGVSAAIGVVVAPVFGLGVLAIRLATVDIGLPRTEQFRTEAESVRGQEALARHFPVGTSQPVTVVADAGAADRVTAAVEGVAGVVSVSQPERSTDGTLARWRVDLAALAGTPEADRAIRDLRAAVAGEPGALVGGEPAADLDKRDADLREAAEAAPSPAP</sequence>
<proteinExistence type="inferred from homology"/>
<gene>
    <name evidence="3" type="ORF">ACFFIA_41475</name>
</gene>
<dbReference type="RefSeq" id="WP_377262480.1">
    <property type="nucleotide sequence ID" value="NZ_JBHLUH010000100.1"/>
</dbReference>
<keyword evidence="2" id="KW-1133">Transmembrane helix</keyword>
<feature type="transmembrane region" description="Helical" evidence="2">
    <location>
        <begin position="12"/>
        <end position="35"/>
    </location>
</feature>
<comment type="caution">
    <text evidence="3">The sequence shown here is derived from an EMBL/GenBank/DDBJ whole genome shotgun (WGS) entry which is preliminary data.</text>
</comment>
<feature type="transmembrane region" description="Helical" evidence="2">
    <location>
        <begin position="41"/>
        <end position="65"/>
    </location>
</feature>
<accession>A0ABV6MIB8</accession>
<keyword evidence="2" id="KW-0472">Membrane</keyword>
<dbReference type="PANTHER" id="PTHR33406">
    <property type="entry name" value="MEMBRANE PROTEIN MJ1562-RELATED"/>
    <property type="match status" value="1"/>
</dbReference>
<keyword evidence="2" id="KW-0812">Transmembrane</keyword>
<organism evidence="3 4">
    <name type="scientific">Phytohabitans kaempferiae</name>
    <dbReference type="NCBI Taxonomy" id="1620943"/>
    <lineage>
        <taxon>Bacteria</taxon>
        <taxon>Bacillati</taxon>
        <taxon>Actinomycetota</taxon>
        <taxon>Actinomycetes</taxon>
        <taxon>Micromonosporales</taxon>
        <taxon>Micromonosporaceae</taxon>
    </lineage>
</organism>
<dbReference type="EMBL" id="JBHLUH010000100">
    <property type="protein sequence ID" value="MFC0534088.1"/>
    <property type="molecule type" value="Genomic_DNA"/>
</dbReference>
<dbReference type="PANTHER" id="PTHR33406:SF6">
    <property type="entry name" value="MEMBRANE PROTEIN YDGH-RELATED"/>
    <property type="match status" value="1"/>
</dbReference>
<evidence type="ECO:0000313" key="4">
    <source>
        <dbReference type="Proteomes" id="UP001589867"/>
    </source>
</evidence>
<dbReference type="InterPro" id="IPR050545">
    <property type="entry name" value="Mycobact_MmpL"/>
</dbReference>
<evidence type="ECO:0000256" key="1">
    <source>
        <dbReference type="ARBA" id="ARBA00010157"/>
    </source>
</evidence>
<comment type="similarity">
    <text evidence="1">Belongs to the resistance-nodulation-cell division (RND) (TC 2.A.6) family. MmpL subfamily.</text>
</comment>
<protein>
    <submittedName>
        <fullName evidence="3">Uncharacterized protein</fullName>
    </submittedName>
</protein>